<organism evidence="2 3">
    <name type="scientific">Corynebacterium gallinarum</name>
    <dbReference type="NCBI Taxonomy" id="2762214"/>
    <lineage>
        <taxon>Bacteria</taxon>
        <taxon>Bacillati</taxon>
        <taxon>Actinomycetota</taxon>
        <taxon>Actinomycetes</taxon>
        <taxon>Mycobacteriales</taxon>
        <taxon>Corynebacteriaceae</taxon>
        <taxon>Corynebacterium</taxon>
    </lineage>
</organism>
<dbReference type="EMBL" id="JACSPR010000007">
    <property type="protein sequence ID" value="MBD8030667.1"/>
    <property type="molecule type" value="Genomic_DNA"/>
</dbReference>
<sequence length="104" mass="10871">MKISTRIAAISASAFLAMSAFSAPAIAAEEDPSAFECGALELFLKAQGLPEENMRNTELSDALEEKGYNAKTASKTADTAEDCGLVKPDTIFTNISSTFAGLSS</sequence>
<keyword evidence="1" id="KW-0732">Signal</keyword>
<proteinExistence type="predicted"/>
<name>A0A8I0HQS4_9CORY</name>
<comment type="caution">
    <text evidence="2">The sequence shown here is derived from an EMBL/GenBank/DDBJ whole genome shotgun (WGS) entry which is preliminary data.</text>
</comment>
<keyword evidence="3" id="KW-1185">Reference proteome</keyword>
<feature type="signal peptide" evidence="1">
    <location>
        <begin position="1"/>
        <end position="27"/>
    </location>
</feature>
<evidence type="ECO:0000313" key="2">
    <source>
        <dbReference type="EMBL" id="MBD8030667.1"/>
    </source>
</evidence>
<protein>
    <submittedName>
        <fullName evidence="2">Uncharacterized protein</fullName>
    </submittedName>
</protein>
<accession>A0A8I0HQS4</accession>
<gene>
    <name evidence="2" type="ORF">H9627_10120</name>
</gene>
<evidence type="ECO:0000256" key="1">
    <source>
        <dbReference type="SAM" id="SignalP"/>
    </source>
</evidence>
<reference evidence="2 3" key="1">
    <citation type="submission" date="2020-08" db="EMBL/GenBank/DDBJ databases">
        <title>A Genomic Blueprint of the Chicken Gut Microbiome.</title>
        <authorList>
            <person name="Gilroy R."/>
            <person name="Ravi A."/>
            <person name="Getino M."/>
            <person name="Pursley I."/>
            <person name="Horton D.L."/>
            <person name="Alikhan N.-F."/>
            <person name="Baker D."/>
            <person name="Gharbi K."/>
            <person name="Hall N."/>
            <person name="Watson M."/>
            <person name="Adriaenssens E.M."/>
            <person name="Foster-Nyarko E."/>
            <person name="Jarju S."/>
            <person name="Secka A."/>
            <person name="Antonio M."/>
            <person name="Oren A."/>
            <person name="Chaudhuri R."/>
            <person name="La Ragione R.M."/>
            <person name="Hildebrand F."/>
            <person name="Pallen M.J."/>
        </authorList>
    </citation>
    <scope>NUCLEOTIDE SEQUENCE [LARGE SCALE GENOMIC DNA]</scope>
    <source>
        <strain evidence="2 3">Sa1YVA5</strain>
    </source>
</reference>
<dbReference type="Gene3D" id="1.10.10.1280">
    <property type="entry name" value="Alpha-helical porin B/porin C"/>
    <property type="match status" value="1"/>
</dbReference>
<evidence type="ECO:0000313" key="3">
    <source>
        <dbReference type="Proteomes" id="UP000650224"/>
    </source>
</evidence>
<dbReference type="AlphaFoldDB" id="A0A8I0HQS4"/>
<dbReference type="Proteomes" id="UP000650224">
    <property type="component" value="Unassembled WGS sequence"/>
</dbReference>
<dbReference type="Pfam" id="PF11565">
    <property type="entry name" value="PorB"/>
    <property type="match status" value="1"/>
</dbReference>
<dbReference type="InterPro" id="IPR041910">
    <property type="entry name" value="Alpha_h_PorB/PorC"/>
</dbReference>
<feature type="chain" id="PRO_5034401743" evidence="1">
    <location>
        <begin position="28"/>
        <end position="104"/>
    </location>
</feature>
<dbReference type="InterPro" id="IPR021114">
    <property type="entry name" value="Porin_PorB/PorC"/>
</dbReference>
<dbReference type="RefSeq" id="WP_191733923.1">
    <property type="nucleotide sequence ID" value="NZ_JACSPR010000007.1"/>
</dbReference>